<feature type="region of interest" description="Disordered" evidence="2">
    <location>
        <begin position="38"/>
        <end position="66"/>
    </location>
</feature>
<gene>
    <name evidence="4" type="primary">MGS1</name>
    <name evidence="4" type="ORF">MCAP1_001789</name>
</gene>
<dbReference type="Gene3D" id="1.20.272.10">
    <property type="match status" value="1"/>
</dbReference>
<dbReference type="GO" id="GO:0005524">
    <property type="term" value="F:ATP binding"/>
    <property type="evidence" value="ECO:0007669"/>
    <property type="project" value="InterPro"/>
</dbReference>
<dbReference type="GO" id="GO:0016887">
    <property type="term" value="F:ATP hydrolysis activity"/>
    <property type="evidence" value="ECO:0007669"/>
    <property type="project" value="InterPro"/>
</dbReference>
<organism evidence="4 5">
    <name type="scientific">Malassezia caprae</name>
    <dbReference type="NCBI Taxonomy" id="1381934"/>
    <lineage>
        <taxon>Eukaryota</taxon>
        <taxon>Fungi</taxon>
        <taxon>Dikarya</taxon>
        <taxon>Basidiomycota</taxon>
        <taxon>Ustilaginomycotina</taxon>
        <taxon>Malasseziomycetes</taxon>
        <taxon>Malasseziales</taxon>
        <taxon>Malasseziaceae</taxon>
        <taxon>Malassezia</taxon>
    </lineage>
</organism>
<dbReference type="Gene3D" id="1.10.3710.10">
    <property type="entry name" value="DNA polymerase III clamp loader subunits, C-terminal domain"/>
    <property type="match status" value="1"/>
</dbReference>
<dbReference type="Proteomes" id="UP001220961">
    <property type="component" value="Chromosome 3"/>
</dbReference>
<dbReference type="PANTHER" id="PTHR13779">
    <property type="entry name" value="WERNER HELICASE-INTERACTING PROTEIN 1 FAMILY MEMBER"/>
    <property type="match status" value="1"/>
</dbReference>
<dbReference type="InterPro" id="IPR021886">
    <property type="entry name" value="MgsA_C"/>
</dbReference>
<proteinExistence type="inferred from homology"/>
<dbReference type="PANTHER" id="PTHR13779:SF7">
    <property type="entry name" value="ATPASE WRNIP1"/>
    <property type="match status" value="1"/>
</dbReference>
<evidence type="ECO:0000313" key="4">
    <source>
        <dbReference type="EMBL" id="WFD19555.1"/>
    </source>
</evidence>
<name>A0AAF0J008_9BASI</name>
<evidence type="ECO:0000256" key="2">
    <source>
        <dbReference type="SAM" id="MobiDB-lite"/>
    </source>
</evidence>
<comment type="similarity">
    <text evidence="1">Belongs to the AAA ATPase family. RarA/MGS1/WRNIP1 subfamily.</text>
</comment>
<dbReference type="SUPFAM" id="SSF52540">
    <property type="entry name" value="P-loop containing nucleoside triphosphate hydrolases"/>
    <property type="match status" value="1"/>
</dbReference>
<evidence type="ECO:0000256" key="1">
    <source>
        <dbReference type="ARBA" id="ARBA00008959"/>
    </source>
</evidence>
<dbReference type="Pfam" id="PF12002">
    <property type="entry name" value="MgsA_C"/>
    <property type="match status" value="1"/>
</dbReference>
<dbReference type="GO" id="GO:0017116">
    <property type="term" value="F:single-stranded DNA helicase activity"/>
    <property type="evidence" value="ECO:0007669"/>
    <property type="project" value="TreeGrafter"/>
</dbReference>
<dbReference type="InterPro" id="IPR003593">
    <property type="entry name" value="AAA+_ATPase"/>
</dbReference>
<evidence type="ECO:0000313" key="5">
    <source>
        <dbReference type="Proteomes" id="UP001220961"/>
    </source>
</evidence>
<accession>A0AAF0J008</accession>
<dbReference type="SUPFAM" id="SSF48019">
    <property type="entry name" value="post-AAA+ oligomerization domain-like"/>
    <property type="match status" value="1"/>
</dbReference>
<dbReference type="Gene3D" id="3.30.160.60">
    <property type="entry name" value="Classic Zinc Finger"/>
    <property type="match status" value="1"/>
</dbReference>
<dbReference type="CDD" id="cd00009">
    <property type="entry name" value="AAA"/>
    <property type="match status" value="1"/>
</dbReference>
<dbReference type="GO" id="GO:0005634">
    <property type="term" value="C:nucleus"/>
    <property type="evidence" value="ECO:0007669"/>
    <property type="project" value="TreeGrafter"/>
</dbReference>
<dbReference type="FunFam" id="3.40.50.300:FF:000137">
    <property type="entry name" value="Replication-associated recombination protein A"/>
    <property type="match status" value="1"/>
</dbReference>
<feature type="domain" description="AAA+ ATPase" evidence="3">
    <location>
        <begin position="97"/>
        <end position="223"/>
    </location>
</feature>
<reference evidence="4" key="1">
    <citation type="submission" date="2023-03" db="EMBL/GenBank/DDBJ databases">
        <title>Mating type loci evolution in Malassezia.</title>
        <authorList>
            <person name="Coelho M.A."/>
        </authorList>
    </citation>
    <scope>NUCLEOTIDE SEQUENCE</scope>
    <source>
        <strain evidence="4">CBS 10434</strain>
    </source>
</reference>
<dbReference type="AlphaFoldDB" id="A0AAF0J008"/>
<keyword evidence="5" id="KW-1185">Reference proteome</keyword>
<dbReference type="GO" id="GO:0000731">
    <property type="term" value="P:DNA synthesis involved in DNA repair"/>
    <property type="evidence" value="ECO:0007669"/>
    <property type="project" value="TreeGrafter"/>
</dbReference>
<dbReference type="GO" id="GO:0006271">
    <property type="term" value="P:DNA strand elongation involved in DNA replication"/>
    <property type="evidence" value="ECO:0007669"/>
    <property type="project" value="UniProtKB-ARBA"/>
</dbReference>
<dbReference type="EMBL" id="CP119910">
    <property type="protein sequence ID" value="WFD19555.1"/>
    <property type="molecule type" value="Genomic_DNA"/>
</dbReference>
<dbReference type="SMART" id="SM00382">
    <property type="entry name" value="AAA"/>
    <property type="match status" value="1"/>
</dbReference>
<dbReference type="GO" id="GO:0003677">
    <property type="term" value="F:DNA binding"/>
    <property type="evidence" value="ECO:0007669"/>
    <property type="project" value="InterPro"/>
</dbReference>
<protein>
    <submittedName>
        <fullName evidence="4">DNA-dependent ATPase mgs1</fullName>
    </submittedName>
</protein>
<dbReference type="CDD" id="cd18139">
    <property type="entry name" value="HLD_clamp_RarA"/>
    <property type="match status" value="1"/>
</dbReference>
<dbReference type="Pfam" id="PF00004">
    <property type="entry name" value="AAA"/>
    <property type="match status" value="1"/>
</dbReference>
<evidence type="ECO:0000259" key="3">
    <source>
        <dbReference type="SMART" id="SM00382"/>
    </source>
</evidence>
<dbReference type="Gene3D" id="1.10.8.60">
    <property type="match status" value="1"/>
</dbReference>
<sequence length="546" mass="60383">MAQRAAPADHERVACPNCGVKLPFAVMNEHLDRCLAHTPSPEKKRAPPPSPPRPAKTPRVGASRPFAERMRPQTLEEYVGQADIVQGTLLGLLRKGQIPSMVLWGPPGSGKTTLARIVTREANGTRAPPPYRFVEMSATTATVNDVKRVIDEAVRRQQLTAQNTVLFIDEIQRFNRAQQDLFLPALERGHITLLAATTENPSFRLQSALLSRLRVVVLGKLSDDDCFAVLHTALERVRRGEDDVLEAGTYDWIDDDLLRWMAHMADGDARAALHMLELTLAAGDDARDTPRLKASLRRTAQAYGTHTKLMQTALATLTMIPSVRSIIRGSDPNAALYWLARMVCGGDDPLFIARRLIVCASEDCCSADALQLAVATYRACEIVGLPECGINLSHCVVALAEWPKSTRSYRAWKKVLAHVESDTLHPVPLHIRNAPTKLMKDLGYGAEYRYEPRFAHPVHQEFLPPQLRDTRFLSPPPDDLSILPIPAAQATGPGSCQRRFQVGERSVDLDLLTEWEQIHNDGKPWVGRTRIEALAPPASPPPPPTP</sequence>
<dbReference type="InterPro" id="IPR003959">
    <property type="entry name" value="ATPase_AAA_core"/>
</dbReference>
<dbReference type="InterPro" id="IPR027417">
    <property type="entry name" value="P-loop_NTPase"/>
</dbReference>
<dbReference type="InterPro" id="IPR008921">
    <property type="entry name" value="DNA_pol3_clamp-load_cplx_C"/>
</dbReference>
<dbReference type="InterPro" id="IPR051314">
    <property type="entry name" value="AAA_ATPase_RarA/MGS1/WRNIP1"/>
</dbReference>
<dbReference type="GO" id="GO:0008047">
    <property type="term" value="F:enzyme activator activity"/>
    <property type="evidence" value="ECO:0007669"/>
    <property type="project" value="TreeGrafter"/>
</dbReference>
<dbReference type="Gene3D" id="3.40.50.300">
    <property type="entry name" value="P-loop containing nucleotide triphosphate hydrolases"/>
    <property type="match status" value="1"/>
</dbReference>